<reference evidence="7 8" key="1">
    <citation type="submission" date="2016-02" db="EMBL/GenBank/DDBJ databases">
        <title>Draft genome sequence of the strain BR 10247T Bradyrhizobium neotropicale isolated from nodules of Centrolobium paraense.</title>
        <authorList>
            <person name="Simoes-Araujo J.L."/>
            <person name="Barauna A.C."/>
            <person name="Silva K."/>
            <person name="Zilli J.E."/>
        </authorList>
    </citation>
    <scope>NUCLEOTIDE SEQUENCE [LARGE SCALE GENOMIC DNA]</scope>
    <source>
        <strain evidence="7 8">BR 10247</strain>
    </source>
</reference>
<dbReference type="RefSeq" id="WP_063679908.1">
    <property type="nucleotide sequence ID" value="NZ_LSEF01000073.1"/>
</dbReference>
<evidence type="ECO:0000256" key="1">
    <source>
        <dbReference type="ARBA" id="ARBA00008857"/>
    </source>
</evidence>
<evidence type="ECO:0000256" key="2">
    <source>
        <dbReference type="ARBA" id="ARBA00022908"/>
    </source>
</evidence>
<accession>A0A176Z3J4</accession>
<dbReference type="CDD" id="cd01184">
    <property type="entry name" value="INT_C_like_1"/>
    <property type="match status" value="1"/>
</dbReference>
<dbReference type="PROSITE" id="PS51898">
    <property type="entry name" value="TYR_RECOMBINASE"/>
    <property type="match status" value="1"/>
</dbReference>
<evidence type="ECO:0000259" key="6">
    <source>
        <dbReference type="PROSITE" id="PS51898"/>
    </source>
</evidence>
<dbReference type="InterPro" id="IPR011010">
    <property type="entry name" value="DNA_brk_join_enz"/>
</dbReference>
<proteinExistence type="inferred from homology"/>
<dbReference type="InterPro" id="IPR010998">
    <property type="entry name" value="Integrase_recombinase_N"/>
</dbReference>
<dbReference type="AlphaFoldDB" id="A0A176Z3J4"/>
<dbReference type="EMBL" id="LSEF01000073">
    <property type="protein sequence ID" value="OAF13913.1"/>
    <property type="molecule type" value="Genomic_DNA"/>
</dbReference>
<dbReference type="Gene3D" id="1.10.150.130">
    <property type="match status" value="1"/>
</dbReference>
<dbReference type="InterPro" id="IPR046668">
    <property type="entry name" value="DUF6538"/>
</dbReference>
<evidence type="ECO:0000313" key="7">
    <source>
        <dbReference type="EMBL" id="OAF13913.1"/>
    </source>
</evidence>
<keyword evidence="2" id="KW-0229">DNA integration</keyword>
<dbReference type="Pfam" id="PF00589">
    <property type="entry name" value="Phage_integrase"/>
    <property type="match status" value="1"/>
</dbReference>
<keyword evidence="4" id="KW-0233">DNA recombination</keyword>
<dbReference type="Proteomes" id="UP000077173">
    <property type="component" value="Unassembled WGS sequence"/>
</dbReference>
<comment type="similarity">
    <text evidence="1">Belongs to the 'phage' integrase family.</text>
</comment>
<gene>
    <name evidence="7" type="ORF">AXW67_18195</name>
</gene>
<evidence type="ECO:0000256" key="3">
    <source>
        <dbReference type="ARBA" id="ARBA00023125"/>
    </source>
</evidence>
<dbReference type="Gene3D" id="1.10.443.10">
    <property type="entry name" value="Intergrase catalytic core"/>
    <property type="match status" value="1"/>
</dbReference>
<feature type="compositionally biased region" description="Basic and acidic residues" evidence="5">
    <location>
        <begin position="207"/>
        <end position="220"/>
    </location>
</feature>
<name>A0A176Z3J4_9BRAD</name>
<dbReference type="GO" id="GO:0003677">
    <property type="term" value="F:DNA binding"/>
    <property type="evidence" value="ECO:0007669"/>
    <property type="project" value="UniProtKB-KW"/>
</dbReference>
<dbReference type="InterPro" id="IPR050090">
    <property type="entry name" value="Tyrosine_recombinase_XerCD"/>
</dbReference>
<dbReference type="SUPFAM" id="SSF56349">
    <property type="entry name" value="DNA breaking-rejoining enzymes"/>
    <property type="match status" value="1"/>
</dbReference>
<feature type="domain" description="Tyr recombinase" evidence="6">
    <location>
        <begin position="365"/>
        <end position="573"/>
    </location>
</feature>
<dbReference type="Pfam" id="PF20172">
    <property type="entry name" value="DUF6538"/>
    <property type="match status" value="1"/>
</dbReference>
<evidence type="ECO:0000256" key="5">
    <source>
        <dbReference type="SAM" id="MobiDB-lite"/>
    </source>
</evidence>
<dbReference type="InterPro" id="IPR002104">
    <property type="entry name" value="Integrase_catalytic"/>
</dbReference>
<sequence>MSVSTNVVRRPGSRNYYVRLAVPRDLQVRMGKPGKPRKELWKSLNTSDAREARQLSRPILDEWERMFAELRRPKQLTEAELQDAIWRRYLELITTDEKFRQSLPTNDDLDAIWKYLEVEFGEQSISAYRIYEELRDRFDNNQRERAARLAQMKAEAARGETKLIADVVEQVIEARRLGVDPGTPEYRKLAHGLQRAELEGLGRTVERDQGDFSGAPKDKMVQQPTVFDPPKGEQILELFDRYAREKPGRVSADTWQSNRKVVALFDDFVGGKAHISAFNRKNVREWKDKLFEWPVKAIEAREFRGLSFLDVIQRNKVVGKPVIQHKTINRYLAALGGFCNWLLANDFIREDVMVGMYLEVDRKKKTVLPYTETQLQTIFRSALFHRCGGDKLEHQAGDVEVRDWRYWIPLIAIYSGARLGEICQLMVADVRQLHSTWILHITEEGAGGKSTKTEGSMRVVPVHSRLIELGFLKFHARMKAFGDRLFPEIKADARGYISGKPSTFFNDYFRTIGVKADRSNNFHSFRHNVADAFRAAGYLDETFGPLLGHTKSTTTQKYGVLPEGPLRDRVTMIEAIEYPSLSL</sequence>
<evidence type="ECO:0000313" key="8">
    <source>
        <dbReference type="Proteomes" id="UP000077173"/>
    </source>
</evidence>
<protein>
    <recommendedName>
        <fullName evidence="6">Tyr recombinase domain-containing protein</fullName>
    </recommendedName>
</protein>
<dbReference type="PANTHER" id="PTHR30349">
    <property type="entry name" value="PHAGE INTEGRASE-RELATED"/>
    <property type="match status" value="1"/>
</dbReference>
<organism evidence="7 8">
    <name type="scientific">Bradyrhizobium neotropicale</name>
    <dbReference type="NCBI Taxonomy" id="1497615"/>
    <lineage>
        <taxon>Bacteria</taxon>
        <taxon>Pseudomonadati</taxon>
        <taxon>Pseudomonadota</taxon>
        <taxon>Alphaproteobacteria</taxon>
        <taxon>Hyphomicrobiales</taxon>
        <taxon>Nitrobacteraceae</taxon>
        <taxon>Bradyrhizobium</taxon>
    </lineage>
</organism>
<comment type="caution">
    <text evidence="7">The sequence shown here is derived from an EMBL/GenBank/DDBJ whole genome shotgun (WGS) entry which is preliminary data.</text>
</comment>
<feature type="region of interest" description="Disordered" evidence="5">
    <location>
        <begin position="207"/>
        <end position="226"/>
    </location>
</feature>
<dbReference type="GO" id="GO:0015074">
    <property type="term" value="P:DNA integration"/>
    <property type="evidence" value="ECO:0007669"/>
    <property type="project" value="UniProtKB-KW"/>
</dbReference>
<dbReference type="GO" id="GO:0006310">
    <property type="term" value="P:DNA recombination"/>
    <property type="evidence" value="ECO:0007669"/>
    <property type="project" value="UniProtKB-KW"/>
</dbReference>
<keyword evidence="8" id="KW-1185">Reference proteome</keyword>
<evidence type="ECO:0000256" key="4">
    <source>
        <dbReference type="ARBA" id="ARBA00023172"/>
    </source>
</evidence>
<dbReference type="PANTHER" id="PTHR30349:SF41">
    <property type="entry name" value="INTEGRASE_RECOMBINASE PROTEIN MJ0367-RELATED"/>
    <property type="match status" value="1"/>
</dbReference>
<dbReference type="InterPro" id="IPR013762">
    <property type="entry name" value="Integrase-like_cat_sf"/>
</dbReference>
<dbReference type="GeneID" id="32581720"/>
<keyword evidence="3" id="KW-0238">DNA-binding</keyword>